<accession>A0A4U1BIF4</accession>
<dbReference type="AlphaFoldDB" id="A0A4U1BIF4"/>
<protein>
    <submittedName>
        <fullName evidence="1">Uncharacterized protein</fullName>
    </submittedName>
</protein>
<dbReference type="EMBL" id="SWCI01000001">
    <property type="protein sequence ID" value="TKB51103.1"/>
    <property type="molecule type" value="Genomic_DNA"/>
</dbReference>
<keyword evidence="2" id="KW-1185">Reference proteome</keyword>
<name>A0A4U1BIF4_9GAMM</name>
<gene>
    <name evidence="1" type="ORF">FCL40_00675</name>
</gene>
<dbReference type="PANTHER" id="PTHR34874">
    <property type="entry name" value="PROTEIN YCHN"/>
    <property type="match status" value="1"/>
</dbReference>
<dbReference type="Pfam" id="PF02635">
    <property type="entry name" value="DsrE"/>
    <property type="match status" value="1"/>
</dbReference>
<organism evidence="1 2">
    <name type="scientific">Ferrimonas sediminicola</name>
    <dbReference type="NCBI Taxonomy" id="2569538"/>
    <lineage>
        <taxon>Bacteria</taxon>
        <taxon>Pseudomonadati</taxon>
        <taxon>Pseudomonadota</taxon>
        <taxon>Gammaproteobacteria</taxon>
        <taxon>Alteromonadales</taxon>
        <taxon>Ferrimonadaceae</taxon>
        <taxon>Ferrimonas</taxon>
    </lineage>
</organism>
<dbReference type="Proteomes" id="UP000305674">
    <property type="component" value="Unassembled WGS sequence"/>
</dbReference>
<dbReference type="Gene3D" id="3.40.1260.10">
    <property type="entry name" value="DsrEFH-like"/>
    <property type="match status" value="1"/>
</dbReference>
<dbReference type="InterPro" id="IPR003787">
    <property type="entry name" value="Sulphur_relay_DsrE/F-like"/>
</dbReference>
<comment type="caution">
    <text evidence="1">The sequence shown here is derived from an EMBL/GenBank/DDBJ whole genome shotgun (WGS) entry which is preliminary data.</text>
</comment>
<dbReference type="InterPro" id="IPR027396">
    <property type="entry name" value="DsrEFH-like"/>
</dbReference>
<dbReference type="OrthoDB" id="9807918at2"/>
<evidence type="ECO:0000313" key="2">
    <source>
        <dbReference type="Proteomes" id="UP000305674"/>
    </source>
</evidence>
<dbReference type="RefSeq" id="WP_136850342.1">
    <property type="nucleotide sequence ID" value="NZ_SWCI01000001.1"/>
</dbReference>
<sequence length="119" mass="12827">MTSILMVAHDSPYGSEKLYNALRIALALQEHSDTPIQQRLFLMSDAVGAALSGQQTPDLSYHIGQMLELLLAQGVPVSLCKTCVEARGLSAERLIPGVGIGTLVELTQWTLASDKVIHI</sequence>
<dbReference type="PANTHER" id="PTHR34874:SF1">
    <property type="entry name" value="PROTEIN YCHN"/>
    <property type="match status" value="1"/>
</dbReference>
<proteinExistence type="predicted"/>
<evidence type="ECO:0000313" key="1">
    <source>
        <dbReference type="EMBL" id="TKB51103.1"/>
    </source>
</evidence>
<reference evidence="1 2" key="1">
    <citation type="submission" date="2019-04" db="EMBL/GenBank/DDBJ databases">
        <authorList>
            <person name="Hwang J.C."/>
        </authorList>
    </citation>
    <scope>NUCLEOTIDE SEQUENCE [LARGE SCALE GENOMIC DNA]</scope>
    <source>
        <strain evidence="1 2">IMCC35001</strain>
    </source>
</reference>
<dbReference type="GO" id="GO:0005829">
    <property type="term" value="C:cytosol"/>
    <property type="evidence" value="ECO:0007669"/>
    <property type="project" value="TreeGrafter"/>
</dbReference>
<dbReference type="SUPFAM" id="SSF75169">
    <property type="entry name" value="DsrEFH-like"/>
    <property type="match status" value="1"/>
</dbReference>